<evidence type="ECO:0000313" key="3">
    <source>
        <dbReference type="Proteomes" id="UP000295633"/>
    </source>
</evidence>
<dbReference type="Proteomes" id="UP000295633">
    <property type="component" value="Unassembled WGS sequence"/>
</dbReference>
<dbReference type="EMBL" id="SMZX01000002">
    <property type="protein sequence ID" value="TDL43700.1"/>
    <property type="molecule type" value="Genomic_DNA"/>
</dbReference>
<dbReference type="RefSeq" id="WP_091354218.1">
    <property type="nucleotide sequence ID" value="NZ_SMZX01000002.1"/>
</dbReference>
<organism evidence="2 3">
    <name type="scientific">Microbacterium oleivorans</name>
    <dbReference type="NCBI Taxonomy" id="273677"/>
    <lineage>
        <taxon>Bacteria</taxon>
        <taxon>Bacillati</taxon>
        <taxon>Actinomycetota</taxon>
        <taxon>Actinomycetes</taxon>
        <taxon>Micrococcales</taxon>
        <taxon>Microbacteriaceae</taxon>
        <taxon>Microbacterium</taxon>
    </lineage>
</organism>
<gene>
    <name evidence="2" type="ORF">E2R54_10885</name>
</gene>
<dbReference type="AlphaFoldDB" id="A0A4V3B378"/>
<evidence type="ECO:0000256" key="1">
    <source>
        <dbReference type="SAM" id="Phobius"/>
    </source>
</evidence>
<dbReference type="STRING" id="273677.BW34_00593"/>
<sequence>MRPRRASTERLLGDEAGSAALEFIVGGVILLVPIIYLVVTLGIIQSHALGVESASRHVARAVASAESVEDADDRAAAVLDSLVTEYDLDRDTLAVDVSCVGDAVTCPTAGAIVRVTVSSSVPLPLVPPVLGLDDAARVGVESSSVQKVSRYWRDG</sequence>
<reference evidence="2 3" key="1">
    <citation type="submission" date="2019-03" db="EMBL/GenBank/DDBJ databases">
        <title>Genome Sequencing and Assembly of Various Microbes Isolated from Partially Reclaimed Soil and Acid Mine Drainage (AMD) Site.</title>
        <authorList>
            <person name="Steinbock B."/>
            <person name="Bechtold R."/>
            <person name="Sevigny J.L."/>
            <person name="Thomas D."/>
            <person name="Cuthill L.R."/>
            <person name="Aveiro Johannsen E.J."/>
            <person name="Thomas K."/>
            <person name="Ghosh A."/>
        </authorList>
    </citation>
    <scope>NUCLEOTIDE SEQUENCE [LARGE SCALE GENOMIC DNA]</scope>
    <source>
        <strain evidence="2 3">F-B2</strain>
    </source>
</reference>
<keyword evidence="1" id="KW-0812">Transmembrane</keyword>
<keyword evidence="1" id="KW-0472">Membrane</keyword>
<proteinExistence type="predicted"/>
<name>A0A4V3B378_9MICO</name>
<keyword evidence="1" id="KW-1133">Transmembrane helix</keyword>
<accession>A0A4V3B378</accession>
<feature type="transmembrane region" description="Helical" evidence="1">
    <location>
        <begin position="21"/>
        <end position="44"/>
    </location>
</feature>
<protein>
    <submittedName>
        <fullName evidence="2">TadE family protein</fullName>
    </submittedName>
</protein>
<evidence type="ECO:0000313" key="2">
    <source>
        <dbReference type="EMBL" id="TDL43700.1"/>
    </source>
</evidence>
<comment type="caution">
    <text evidence="2">The sequence shown here is derived from an EMBL/GenBank/DDBJ whole genome shotgun (WGS) entry which is preliminary data.</text>
</comment>